<evidence type="ECO:0000313" key="1">
    <source>
        <dbReference type="EMBL" id="WNF22640.1"/>
    </source>
</evidence>
<dbReference type="SUPFAM" id="SSF53756">
    <property type="entry name" value="UDP-Glycosyltransferase/glycogen phosphorylase"/>
    <property type="match status" value="1"/>
</dbReference>
<gene>
    <name evidence="1" type="ORF">RH061_21200</name>
</gene>
<dbReference type="InterPro" id="IPR043148">
    <property type="entry name" value="TagF_C"/>
</dbReference>
<dbReference type="Proteomes" id="UP001303324">
    <property type="component" value="Chromosome"/>
</dbReference>
<dbReference type="Gene3D" id="3.40.50.12580">
    <property type="match status" value="1"/>
</dbReference>
<accession>A0ABY9VFP0</accession>
<keyword evidence="2" id="KW-1185">Reference proteome</keyword>
<evidence type="ECO:0000313" key="2">
    <source>
        <dbReference type="Proteomes" id="UP001303324"/>
    </source>
</evidence>
<evidence type="ECO:0008006" key="3">
    <source>
        <dbReference type="Google" id="ProtNLM"/>
    </source>
</evidence>
<dbReference type="EMBL" id="CP134494">
    <property type="protein sequence ID" value="WNF22640.1"/>
    <property type="molecule type" value="Genomic_DNA"/>
</dbReference>
<sequence>MKPSIYMDIINEIERQYPVDEWSVNNVLIWPIIRLDLAMKLHNSGASSAAAPQKKETTVNQMKKVLQSWNRDFTGNKSSHADNVVFLTHSMMKTKVSGVWYDRLVDPIAENLNQFGIHSRILEYTPNNNFKSPSYHNSTNIQGSLEYLRFKAKFINLIKNNQVLAEKFDEVNLFLGKYNIRLKPLESYVKYTNLIIILADFFKKELIKNNAAIGVLIYYYGPEGMAFNLACKQIALPSIEIQHGVQGPMHRAYGRWSKVPADGYSLLPQYFWCWDQDSADAIEKWSSKLNIHKAFVGGNPWVDLWTKQDNVLANRLNQGLPEINPDKRDKVILVTLQTGREFPSIILEAMKDSSASWLWLIRLHPNMLEDEPNIRKKLGSLPADVKYEIDLSTELPLPYLLKQIDVHVTEWSSTVKEAKEYNKKSVVTHENGAELFKEEIEENAAVYMENAAELISFIDNVCGYETGPAGISQHEEGYDLVKQIIKQLD</sequence>
<name>A0ABY9VFP0_9BACI</name>
<protein>
    <recommendedName>
        <fullName evidence="3">CDP-Glycerol:Poly(Glycerophosphate) glycerophosphotransferase</fullName>
    </recommendedName>
</protein>
<organism evidence="1 2">
    <name type="scientific">Mesobacillus jeotgali</name>
    <dbReference type="NCBI Taxonomy" id="129985"/>
    <lineage>
        <taxon>Bacteria</taxon>
        <taxon>Bacillati</taxon>
        <taxon>Bacillota</taxon>
        <taxon>Bacilli</taxon>
        <taxon>Bacillales</taxon>
        <taxon>Bacillaceae</taxon>
        <taxon>Mesobacillus</taxon>
    </lineage>
</organism>
<proteinExistence type="predicted"/>
<dbReference type="RefSeq" id="WP_311072742.1">
    <property type="nucleotide sequence ID" value="NZ_CP134494.1"/>
</dbReference>
<reference evidence="1 2" key="1">
    <citation type="submission" date="2023-09" db="EMBL/GenBank/DDBJ databases">
        <title>Microbial mechanism of fulvic acid promoting antimony reduction mineralization in rice fields.</title>
        <authorList>
            <person name="Chen G."/>
            <person name="Lan J."/>
        </authorList>
    </citation>
    <scope>NUCLEOTIDE SEQUENCE [LARGE SCALE GENOMIC DNA]</scope>
    <source>
        <strain evidence="1 2">PS1</strain>
    </source>
</reference>